<evidence type="ECO:0000256" key="7">
    <source>
        <dbReference type="ARBA" id="ARBA00022692"/>
    </source>
</evidence>
<dbReference type="InterPro" id="IPR010974">
    <property type="entry name" value="PTS_IIBC_nag"/>
</dbReference>
<evidence type="ECO:0000256" key="11">
    <source>
        <dbReference type="PROSITE-ProRule" id="PRU00421"/>
    </source>
</evidence>
<dbReference type="GO" id="GO:0009401">
    <property type="term" value="P:phosphoenolpyruvate-dependent sugar phosphotransferase system"/>
    <property type="evidence" value="ECO:0007669"/>
    <property type="project" value="UniProtKB-KW"/>
</dbReference>
<evidence type="ECO:0000256" key="9">
    <source>
        <dbReference type="ARBA" id="ARBA00022989"/>
    </source>
</evidence>
<dbReference type="NCBIfam" id="TIGR00830">
    <property type="entry name" value="PTBA"/>
    <property type="match status" value="1"/>
</dbReference>
<evidence type="ECO:0000256" key="10">
    <source>
        <dbReference type="ARBA" id="ARBA00023136"/>
    </source>
</evidence>
<dbReference type="InterPro" id="IPR050429">
    <property type="entry name" value="PTS_Glucose_EIICBA"/>
</dbReference>
<feature type="transmembrane region" description="Helical" evidence="12">
    <location>
        <begin position="41"/>
        <end position="72"/>
    </location>
</feature>
<evidence type="ECO:0000259" key="15">
    <source>
        <dbReference type="PROSITE" id="PS51103"/>
    </source>
</evidence>
<dbReference type="OrthoDB" id="9764327at2"/>
<dbReference type="Gene3D" id="3.30.1360.60">
    <property type="entry name" value="Glucose permease domain IIB"/>
    <property type="match status" value="1"/>
</dbReference>
<dbReference type="PANTHER" id="PTHR30009">
    <property type="entry name" value="CYTOCHROME C-TYPE SYNTHESIS PROTEIN AND PTS TRANSMEMBRANE COMPONENT"/>
    <property type="match status" value="1"/>
</dbReference>
<dbReference type="NCBIfam" id="TIGR00826">
    <property type="entry name" value="EIIB_glc"/>
    <property type="match status" value="1"/>
</dbReference>
<dbReference type="GO" id="GO:0005886">
    <property type="term" value="C:plasma membrane"/>
    <property type="evidence" value="ECO:0007669"/>
    <property type="project" value="UniProtKB-SubCell"/>
</dbReference>
<dbReference type="InterPro" id="IPR018113">
    <property type="entry name" value="PTrfase_EIIB_Cys"/>
</dbReference>
<dbReference type="FunFam" id="2.70.70.10:FF:000001">
    <property type="entry name" value="PTS system glucose-specific IIA component"/>
    <property type="match status" value="1"/>
</dbReference>
<dbReference type="Proteomes" id="UP000317944">
    <property type="component" value="Unassembled WGS sequence"/>
</dbReference>
<proteinExistence type="predicted"/>
<feature type="transmembrane region" description="Helical" evidence="12">
    <location>
        <begin position="297"/>
        <end position="317"/>
    </location>
</feature>
<dbReference type="InterPro" id="IPR001127">
    <property type="entry name" value="PTS_EIIA_1_perm"/>
</dbReference>
<evidence type="ECO:0000313" key="16">
    <source>
        <dbReference type="EMBL" id="TQR37139.1"/>
    </source>
</evidence>
<feature type="active site" description="Phosphocysteine intermediate; for EIIB activity" evidence="11">
    <location>
        <position position="415"/>
    </location>
</feature>
<evidence type="ECO:0000256" key="5">
    <source>
        <dbReference type="ARBA" id="ARBA00022679"/>
    </source>
</evidence>
<dbReference type="GO" id="GO:0008982">
    <property type="term" value="F:protein-N(PI)-phosphohistidine-sugar phosphotransferase activity"/>
    <property type="evidence" value="ECO:0007669"/>
    <property type="project" value="InterPro"/>
</dbReference>
<dbReference type="CDD" id="cd00212">
    <property type="entry name" value="PTS_IIB_glc"/>
    <property type="match status" value="1"/>
</dbReference>
<comment type="caution">
    <text evidence="16">The sequence shown here is derived from an EMBL/GenBank/DDBJ whole genome shotgun (WGS) entry which is preliminary data.</text>
</comment>
<evidence type="ECO:0000259" key="14">
    <source>
        <dbReference type="PROSITE" id="PS51098"/>
    </source>
</evidence>
<evidence type="ECO:0000256" key="3">
    <source>
        <dbReference type="ARBA" id="ARBA00022475"/>
    </source>
</evidence>
<keyword evidence="7 12" id="KW-0812">Transmembrane</keyword>
<reference evidence="16 17" key="1">
    <citation type="submission" date="2018-03" db="EMBL/GenBank/DDBJ databases">
        <title>Aerobic endospore-forming bacteria genome sequencing and assembly.</title>
        <authorList>
            <person name="Cavalcante D.A."/>
            <person name="Driks A."/>
            <person name="Putonti C."/>
            <person name="De-Souza M.T."/>
        </authorList>
    </citation>
    <scope>NUCLEOTIDE SEQUENCE [LARGE SCALE GENOMIC DNA]</scope>
    <source>
        <strain evidence="16 17">SDF0037</strain>
    </source>
</reference>
<dbReference type="PROSITE" id="PS01035">
    <property type="entry name" value="PTS_EIIB_TYPE_1_CYS"/>
    <property type="match status" value="1"/>
</dbReference>
<keyword evidence="6" id="KW-0598">Phosphotransferase system</keyword>
<dbReference type="EMBL" id="SADV01000003">
    <property type="protein sequence ID" value="TQR37139.1"/>
    <property type="molecule type" value="Genomic_DNA"/>
</dbReference>
<dbReference type="AlphaFoldDB" id="A0A544UTG7"/>
<protein>
    <submittedName>
        <fullName evidence="16">PTS N-acetyl glucosamine transporter subunit IIABC</fullName>
    </submittedName>
</protein>
<dbReference type="SUPFAM" id="SSF51261">
    <property type="entry name" value="Duplicated hybrid motif"/>
    <property type="match status" value="1"/>
</dbReference>
<keyword evidence="4" id="KW-0762">Sugar transport</keyword>
<dbReference type="NCBIfam" id="TIGR01998">
    <property type="entry name" value="PTS-II-BC-nag"/>
    <property type="match status" value="1"/>
</dbReference>
<feature type="domain" description="PTS EIIC type-1" evidence="15">
    <location>
        <begin position="1"/>
        <end position="376"/>
    </location>
</feature>
<keyword evidence="8" id="KW-0418">Kinase</keyword>
<organism evidence="16 17">
    <name type="scientific">Lysinibacillus sphaericus</name>
    <name type="common">Bacillus sphaericus</name>
    <dbReference type="NCBI Taxonomy" id="1421"/>
    <lineage>
        <taxon>Bacteria</taxon>
        <taxon>Bacillati</taxon>
        <taxon>Bacillota</taxon>
        <taxon>Bacilli</taxon>
        <taxon>Bacillales</taxon>
        <taxon>Bacillaceae</taxon>
        <taxon>Lysinibacillus</taxon>
    </lineage>
</organism>
<dbReference type="GO" id="GO:0090563">
    <property type="term" value="F:protein-phosphocysteine-sugar phosphotransferase activity"/>
    <property type="evidence" value="ECO:0007669"/>
    <property type="project" value="TreeGrafter"/>
</dbReference>
<feature type="domain" description="PTS EIIA type-1" evidence="13">
    <location>
        <begin position="518"/>
        <end position="622"/>
    </location>
</feature>
<evidence type="ECO:0000313" key="17">
    <source>
        <dbReference type="Proteomes" id="UP000317944"/>
    </source>
</evidence>
<dbReference type="RefSeq" id="WP_142507829.1">
    <property type="nucleotide sequence ID" value="NZ_SADV01000003.1"/>
</dbReference>
<sequence>MLAFLQKIGRSLMFPIATLPAAALLLRLGSDDMLGAVPNNVVHYIASIMAASGDAILGNLPIIFAIGIAIGFAHDNSGGAALAGAIAHLILVAVLGAVNKDLNMGVFGGIIAGVTAGLLYNKFYNVKFPEWLSFFGGRRFVPIITSITMAVLASILALVWGPIQGGIDAVGNWFIGAGSLGVGMYGFFNRLLIPVGLHHVINTIIWFDFGEFTNAAGELVKGDIHRFLAGDPTAGHFQAGFFPIMMFGLPAACLAMYFAAKKEKRAVVGGMFVSIALTAFLTGVTEPIEFTFMFLSPILYGIHAVLTGISLAVSYIIGFRDGFGFSAGLIDYLLNFGLADRPWLLIPLGLGFGAIYFVIFYFLIKKLDLKTPGREDEEEDGTEVDSAIANNLDVRAYKTIEALGGPTNIKQVDYCTTRLRMTVGDVDRVDEKMLKQTGARGVMRINKTNVQVIIGTSVEFLAEAMKDRLKKGNPTPANISLQQDPSVIEETVAQATISSDDFEMPMTGDLIPLAEVPDEAFSSGIMGPGFGIHPTDGTVYAPFDGRVVMIFPTKHAIGLKSDTGVEILIHVGLDTVKLNGEGFEMIVSEGQLIQRGDPLLKVDFKNIKDKVPSIVTPIVFTSLIGREVTLEKSGFQRAGSNNIISIKK</sequence>
<dbReference type="Gene3D" id="2.70.70.10">
    <property type="entry name" value="Glucose Permease (Domain IIA)"/>
    <property type="match status" value="1"/>
</dbReference>
<feature type="transmembrane region" description="Helical" evidence="12">
    <location>
        <begin position="343"/>
        <end position="364"/>
    </location>
</feature>
<feature type="domain" description="PTS EIIB type-1" evidence="14">
    <location>
        <begin position="393"/>
        <end position="475"/>
    </location>
</feature>
<dbReference type="PROSITE" id="PS51093">
    <property type="entry name" value="PTS_EIIA_TYPE_1"/>
    <property type="match status" value="1"/>
</dbReference>
<dbReference type="SUPFAM" id="SSF55604">
    <property type="entry name" value="Glucose permease domain IIB"/>
    <property type="match status" value="1"/>
</dbReference>
<gene>
    <name evidence="16" type="ORF">C7Y47_05510</name>
</gene>
<feature type="transmembrane region" description="Helical" evidence="12">
    <location>
        <begin position="169"/>
        <end position="188"/>
    </location>
</feature>
<dbReference type="PANTHER" id="PTHR30009:SF4">
    <property type="entry name" value="PTS SYSTEM N-ACETYLGLUCOSAMINE-SPECIFIC EIICBA COMPONENT"/>
    <property type="match status" value="1"/>
</dbReference>
<dbReference type="Pfam" id="PF00367">
    <property type="entry name" value="PTS_EIIB"/>
    <property type="match status" value="1"/>
</dbReference>
<evidence type="ECO:0000256" key="12">
    <source>
        <dbReference type="SAM" id="Phobius"/>
    </source>
</evidence>
<comment type="subcellular location">
    <subcellularLocation>
        <location evidence="1">Cell membrane</location>
        <topology evidence="1">Multi-pass membrane protein</topology>
    </subcellularLocation>
</comment>
<dbReference type="InterPro" id="IPR011055">
    <property type="entry name" value="Dup_hybrid_motif"/>
</dbReference>
<feature type="transmembrane region" description="Helical" evidence="12">
    <location>
        <begin position="266"/>
        <end position="285"/>
    </location>
</feature>
<feature type="transmembrane region" description="Helical" evidence="12">
    <location>
        <begin position="241"/>
        <end position="260"/>
    </location>
</feature>
<keyword evidence="2" id="KW-0813">Transport</keyword>
<dbReference type="InterPro" id="IPR001996">
    <property type="entry name" value="PTS_IIB_1"/>
</dbReference>
<dbReference type="GO" id="GO:0019866">
    <property type="term" value="C:organelle inner membrane"/>
    <property type="evidence" value="ECO:0007669"/>
    <property type="project" value="InterPro"/>
</dbReference>
<keyword evidence="9 12" id="KW-1133">Transmembrane helix</keyword>
<dbReference type="InterPro" id="IPR036878">
    <property type="entry name" value="Glu_permease_IIB"/>
</dbReference>
<dbReference type="InterPro" id="IPR003352">
    <property type="entry name" value="PTS_EIIC"/>
</dbReference>
<feature type="transmembrane region" description="Helical" evidence="12">
    <location>
        <begin position="79"/>
        <end position="98"/>
    </location>
</feature>
<dbReference type="InterPro" id="IPR013013">
    <property type="entry name" value="PTS_EIIC_1"/>
</dbReference>
<keyword evidence="10 12" id="KW-0472">Membrane</keyword>
<keyword evidence="5" id="KW-0808">Transferase</keyword>
<accession>A0A544UTG7</accession>
<dbReference type="PROSITE" id="PS51098">
    <property type="entry name" value="PTS_EIIB_TYPE_1"/>
    <property type="match status" value="1"/>
</dbReference>
<keyword evidence="3" id="KW-1003">Cell membrane</keyword>
<feature type="transmembrane region" description="Helical" evidence="12">
    <location>
        <begin position="104"/>
        <end position="120"/>
    </location>
</feature>
<dbReference type="GO" id="GO:0016301">
    <property type="term" value="F:kinase activity"/>
    <property type="evidence" value="ECO:0007669"/>
    <property type="project" value="UniProtKB-KW"/>
</dbReference>
<dbReference type="PROSITE" id="PS00371">
    <property type="entry name" value="PTS_EIIA_TYPE_1_HIS"/>
    <property type="match status" value="1"/>
</dbReference>
<dbReference type="GO" id="GO:0015764">
    <property type="term" value="P:N-acetylglucosamine transport"/>
    <property type="evidence" value="ECO:0007669"/>
    <property type="project" value="TreeGrafter"/>
</dbReference>
<name>A0A544UTG7_LYSSH</name>
<evidence type="ECO:0000256" key="6">
    <source>
        <dbReference type="ARBA" id="ARBA00022683"/>
    </source>
</evidence>
<dbReference type="Pfam" id="PF02378">
    <property type="entry name" value="PTS_EIIC"/>
    <property type="match status" value="1"/>
</dbReference>
<dbReference type="PROSITE" id="PS51103">
    <property type="entry name" value="PTS_EIIC_TYPE_1"/>
    <property type="match status" value="1"/>
</dbReference>
<evidence type="ECO:0000259" key="13">
    <source>
        <dbReference type="PROSITE" id="PS51093"/>
    </source>
</evidence>
<evidence type="ECO:0000256" key="1">
    <source>
        <dbReference type="ARBA" id="ARBA00004651"/>
    </source>
</evidence>
<dbReference type="Pfam" id="PF00358">
    <property type="entry name" value="PTS_EIIA_1"/>
    <property type="match status" value="1"/>
</dbReference>
<feature type="transmembrane region" description="Helical" evidence="12">
    <location>
        <begin position="140"/>
        <end position="163"/>
    </location>
</feature>
<evidence type="ECO:0000256" key="4">
    <source>
        <dbReference type="ARBA" id="ARBA00022597"/>
    </source>
</evidence>
<evidence type="ECO:0000256" key="8">
    <source>
        <dbReference type="ARBA" id="ARBA00022777"/>
    </source>
</evidence>
<evidence type="ECO:0000256" key="2">
    <source>
        <dbReference type="ARBA" id="ARBA00022448"/>
    </source>
</evidence>
<dbReference type="GO" id="GO:0015572">
    <property type="term" value="F:N-acetylglucosamine transmembrane transporter activity"/>
    <property type="evidence" value="ECO:0007669"/>
    <property type="project" value="InterPro"/>
</dbReference>